<dbReference type="AlphaFoldDB" id="A0A382R875"/>
<sequence length="32" mass="3843">MMNSSLDFHEFFHLQYLSVQLKLHLAFQGDVF</sequence>
<accession>A0A382R875</accession>
<gene>
    <name evidence="1" type="ORF">METZ01_LOCUS345625</name>
</gene>
<name>A0A382R875_9ZZZZ</name>
<feature type="non-terminal residue" evidence="1">
    <location>
        <position position="32"/>
    </location>
</feature>
<dbReference type="EMBL" id="UINC01119155">
    <property type="protein sequence ID" value="SVC92771.1"/>
    <property type="molecule type" value="Genomic_DNA"/>
</dbReference>
<evidence type="ECO:0000313" key="1">
    <source>
        <dbReference type="EMBL" id="SVC92771.1"/>
    </source>
</evidence>
<proteinExistence type="predicted"/>
<organism evidence="1">
    <name type="scientific">marine metagenome</name>
    <dbReference type="NCBI Taxonomy" id="408172"/>
    <lineage>
        <taxon>unclassified sequences</taxon>
        <taxon>metagenomes</taxon>
        <taxon>ecological metagenomes</taxon>
    </lineage>
</organism>
<protein>
    <submittedName>
        <fullName evidence="1">Uncharacterized protein</fullName>
    </submittedName>
</protein>
<reference evidence="1" key="1">
    <citation type="submission" date="2018-05" db="EMBL/GenBank/DDBJ databases">
        <authorList>
            <person name="Lanie J.A."/>
            <person name="Ng W.-L."/>
            <person name="Kazmierczak K.M."/>
            <person name="Andrzejewski T.M."/>
            <person name="Davidsen T.M."/>
            <person name="Wayne K.J."/>
            <person name="Tettelin H."/>
            <person name="Glass J.I."/>
            <person name="Rusch D."/>
            <person name="Podicherti R."/>
            <person name="Tsui H.-C.T."/>
            <person name="Winkler M.E."/>
        </authorList>
    </citation>
    <scope>NUCLEOTIDE SEQUENCE</scope>
</reference>